<gene>
    <name evidence="1" type="ordered locus">Clim_1222</name>
</gene>
<proteinExistence type="predicted"/>
<dbReference type="AlphaFoldDB" id="B3ECL4"/>
<name>B3ECL4_CHLL2</name>
<dbReference type="STRING" id="290315.Clim_1222"/>
<dbReference type="EMBL" id="CP001097">
    <property type="protein sequence ID" value="ACD90289.1"/>
    <property type="molecule type" value="Genomic_DNA"/>
</dbReference>
<dbReference type="Proteomes" id="UP000008841">
    <property type="component" value="Chromosome"/>
</dbReference>
<dbReference type="HOGENOM" id="CLU_2804621_0_0_10"/>
<dbReference type="KEGG" id="cli:Clim_1222"/>
<protein>
    <submittedName>
        <fullName evidence="1">Uncharacterized protein</fullName>
    </submittedName>
</protein>
<evidence type="ECO:0000313" key="2">
    <source>
        <dbReference type="Proteomes" id="UP000008841"/>
    </source>
</evidence>
<reference evidence="1 2" key="1">
    <citation type="submission" date="2008-05" db="EMBL/GenBank/DDBJ databases">
        <title>Complete sequence of Chlorobium limicola DSM 245.</title>
        <authorList>
            <consortium name="US DOE Joint Genome Institute"/>
            <person name="Lucas S."/>
            <person name="Copeland A."/>
            <person name="Lapidus A."/>
            <person name="Glavina del Rio T."/>
            <person name="Dalin E."/>
            <person name="Tice H."/>
            <person name="Bruce D."/>
            <person name="Goodwin L."/>
            <person name="Pitluck S."/>
            <person name="Schmutz J."/>
            <person name="Larimer F."/>
            <person name="Land M."/>
            <person name="Hauser L."/>
            <person name="Kyrpides N."/>
            <person name="Ovchinnikova G."/>
            <person name="Zhao F."/>
            <person name="Li T."/>
            <person name="Liu Z."/>
            <person name="Overmann J."/>
            <person name="Bryant D.A."/>
            <person name="Richardson P."/>
        </authorList>
    </citation>
    <scope>NUCLEOTIDE SEQUENCE [LARGE SCALE GENOMIC DNA]</scope>
    <source>
        <strain evidence="2">DSM 245 / NBRC 103803 / 6330</strain>
    </source>
</reference>
<evidence type="ECO:0000313" key="1">
    <source>
        <dbReference type="EMBL" id="ACD90289.1"/>
    </source>
</evidence>
<accession>B3ECL4</accession>
<organism evidence="1 2">
    <name type="scientific">Chlorobium limicola (strain DSM 245 / NBRC 103803 / 6330)</name>
    <dbReference type="NCBI Taxonomy" id="290315"/>
    <lineage>
        <taxon>Bacteria</taxon>
        <taxon>Pseudomonadati</taxon>
        <taxon>Chlorobiota</taxon>
        <taxon>Chlorobiia</taxon>
        <taxon>Chlorobiales</taxon>
        <taxon>Chlorobiaceae</taxon>
        <taxon>Chlorobium/Pelodictyon group</taxon>
        <taxon>Chlorobium</taxon>
    </lineage>
</organism>
<sequence>MTDDNVSRLMQELQIANPERYELVQAVRQAGRDGTHRKRRWRCVNRGTHRPNNEIRNHLNWQADPVE</sequence>
<dbReference type="RefSeq" id="WP_012466166.1">
    <property type="nucleotide sequence ID" value="NC_010803.1"/>
</dbReference>